<keyword evidence="5" id="KW-1185">Reference proteome</keyword>
<proteinExistence type="predicted"/>
<dbReference type="GO" id="GO:0005518">
    <property type="term" value="F:collagen binding"/>
    <property type="evidence" value="ECO:0007669"/>
    <property type="project" value="InterPro"/>
</dbReference>
<feature type="compositionally biased region" description="Polar residues" evidence="1">
    <location>
        <begin position="522"/>
        <end position="540"/>
    </location>
</feature>
<feature type="domain" description="SpaA-like prealbumin fold" evidence="3">
    <location>
        <begin position="1296"/>
        <end position="1377"/>
    </location>
</feature>
<evidence type="ECO:0000259" key="2">
    <source>
        <dbReference type="Pfam" id="PF05737"/>
    </source>
</evidence>
<dbReference type="InterPro" id="IPR008456">
    <property type="entry name" value="Collagen-bd_dom"/>
</dbReference>
<dbReference type="Gene3D" id="2.60.40.10">
    <property type="entry name" value="Immunoglobulins"/>
    <property type="match status" value="2"/>
</dbReference>
<evidence type="ECO:0000256" key="1">
    <source>
        <dbReference type="SAM" id="MobiDB-lite"/>
    </source>
</evidence>
<evidence type="ECO:0000313" key="4">
    <source>
        <dbReference type="EMBL" id="PAB01476.1"/>
    </source>
</evidence>
<dbReference type="Proteomes" id="UP000216797">
    <property type="component" value="Unassembled WGS sequence"/>
</dbReference>
<comment type="caution">
    <text evidence="4">The sequence shown here is derived from an EMBL/GenBank/DDBJ whole genome shotgun (WGS) entry which is preliminary data.</text>
</comment>
<dbReference type="InterPro" id="IPR013783">
    <property type="entry name" value="Ig-like_fold"/>
</dbReference>
<organism evidence="4 5">
    <name type="scientific">Enterococcus canintestini</name>
    <dbReference type="NCBI Taxonomy" id="317010"/>
    <lineage>
        <taxon>Bacteria</taxon>
        <taxon>Bacillati</taxon>
        <taxon>Bacillota</taxon>
        <taxon>Bacilli</taxon>
        <taxon>Lactobacillales</taxon>
        <taxon>Enterococcaceae</taxon>
        <taxon>Enterococcus</taxon>
    </lineage>
</organism>
<name>A0A267HT06_9ENTE</name>
<evidence type="ECO:0008006" key="6">
    <source>
        <dbReference type="Google" id="ProtNLM"/>
    </source>
</evidence>
<evidence type="ECO:0000313" key="5">
    <source>
        <dbReference type="Proteomes" id="UP000216797"/>
    </source>
</evidence>
<reference evidence="4 5" key="1">
    <citation type="submission" date="2015-08" db="EMBL/GenBank/DDBJ databases">
        <title>Enterococcus genome sequence.</title>
        <authorList>
            <person name="Acedo J.Z."/>
            <person name="Vederas J.C."/>
        </authorList>
    </citation>
    <scope>NUCLEOTIDE SEQUENCE [LARGE SCALE GENOMIC DNA]</scope>
    <source>
        <strain evidence="4 5">49</strain>
    </source>
</reference>
<dbReference type="SUPFAM" id="SSF49401">
    <property type="entry name" value="Bacterial adhesins"/>
    <property type="match status" value="1"/>
</dbReference>
<protein>
    <recommendedName>
        <fullName evidence="6">Prealbumin-like fold domain-containing protein</fullName>
    </recommendedName>
</protein>
<dbReference type="Pfam" id="PF17802">
    <property type="entry name" value="SpaA"/>
    <property type="match status" value="2"/>
</dbReference>
<dbReference type="EMBL" id="LHUG01000003">
    <property type="protein sequence ID" value="PAB01476.1"/>
    <property type="molecule type" value="Genomic_DNA"/>
</dbReference>
<dbReference type="InterPro" id="IPR041033">
    <property type="entry name" value="SpaA_PFL_dom_1"/>
</dbReference>
<gene>
    <name evidence="4" type="ORF">AKL21_03195</name>
</gene>
<feature type="region of interest" description="Disordered" evidence="1">
    <location>
        <begin position="522"/>
        <end position="541"/>
    </location>
</feature>
<feature type="domain" description="SpaA-like prealbumin fold" evidence="3">
    <location>
        <begin position="1196"/>
        <end position="1263"/>
    </location>
</feature>
<feature type="domain" description="Collagen binding" evidence="2">
    <location>
        <begin position="1040"/>
        <end position="1165"/>
    </location>
</feature>
<dbReference type="InterPro" id="IPR008966">
    <property type="entry name" value="Adhesion_dom_sf"/>
</dbReference>
<sequence length="1469" mass="165478">MKKEKILSLVAITLLLVPYLLLLTGVNAKADEIYHYQDKRFIATEEVDISYNYIVNQKENSIYWQIDFTKNVNTDPTKLGIEVVDIDDNLVAATNTKFPESKFNRTTNSSAEIGVMEKKANKVTEKTTYQLVFRTQIRTAEPTYRLGIRLLGYHVQAETGQLQEINFHSVGKVLEMTAAPVEKIAIVALEPLLEKNAAVTPISASQLKVSEQGNWQDYKATKSQVVVDAGTQLRLEQSLDMEKFTGHKAVAQAIGKAENQSAQNGKATQLSYTFQFGIDKRFKLPEKSNLIQPIRLENKDINYGYYKIIPAKTGEGQHTWEVTLNQNAFSTGNLILPLVLETTIDLEDDSGSENLLLAKDGSYQKHQQVQTTQLSFKIEETTPLNQTFVYDEELGGVPIIWETTITPKMVDGHYAKISDLYLTSEDITPPYQEDETSSADGFDFFFMNQKLQKHLKDKRLPLFQITAYDEKGREVEVPQYELINEEEKQNRSQLQFLQTVAEKLVIQTTTLTRAMHPVHNVSNRVTGSSKNAGSASSEKSLTVPEHRLHLVNDSQVEDLFSWRATYYRNAQNNKTITTTGTPGVETITLTVDSGKLNSDSIKIFDENGIKGRKLDERLYSVSKVDDKTVTIEFFDFVKNSPKTKLTDGRYYICYESSETTKQKVMAKAVSDQGLTSSVVSEKQMEIDVNPLQFNSWENTMLWQIDAQVINAAGAIDFSLTPDHKGQSFYFNKGEVPQTYNATDNEQMAANKGIVIVATNAAGKNRYLKDDEYSLRIDNTTGLVATNTAWQGKKNGVCITIPEKTKMGIKKITIYVQTATGGVTDIKAMSANRNNFYLNATLTQDQHNVSNTGAYTIGDANFVQNVASQADYNESRNQIDWQYYGNTRRYNLEKGQSFTIELDQAKAATSVSNDYHYFTEKDLKQIRVYQLQSDENSKAKGIYANTKKTLLDKSQYHLNKKSVSSQNNGLYKEVEVVLDEAIGCFGIGIEVSSTFDRHGEMQKETNGSYSFLSDFSFRYDGQKFQKSEAEYVLDRSQLFCNEGIYNPKDNTISWELLVNLQGRTLEQVVIESAATENQTIDLTSVEVFHPTIVAGQYFPGKKLKNNRRRYDVKLNPRPDYQNGFQITINRKIDYPLYIRYKTKVKGESSTATSKARVSANEQKTLEVTRKIAVENSSVNQKQNYTLNIVNLVKGPTTPIRNSQFRLEKNNGRGWETITSAIKTNEHGLANVNDLAAGKYRLVATRIDGFHLNKEPINFEVPFDNEEIAPIYTDDFLVTGTNDEVAITVYNEVKPFDLTIIYKDNEGNTLTGGRMHFASQDGTINYNLPGATAPEAARFEVKDLPIGTYQLQELQAPKDYQEMISKITLAIFNTGSVSIGGDNTNLDYLGGFVNGDERSFVKLAEESQNNQIMIEILNHPIAATKAQNQKNRQMFSVGIATIFAIRNITNVYYVCGTTPIRIVDKDKADKK</sequence>
<dbReference type="Pfam" id="PF05737">
    <property type="entry name" value="Collagen_bind"/>
    <property type="match status" value="1"/>
</dbReference>
<dbReference type="RefSeq" id="WP_095006045.1">
    <property type="nucleotide sequence ID" value="NZ_LHUG01000003.1"/>
</dbReference>
<evidence type="ECO:0000259" key="3">
    <source>
        <dbReference type="Pfam" id="PF17802"/>
    </source>
</evidence>
<accession>A0A267HT06</accession>